<evidence type="ECO:0000256" key="3">
    <source>
        <dbReference type="ARBA" id="ARBA00008715"/>
    </source>
</evidence>
<evidence type="ECO:0000256" key="6">
    <source>
        <dbReference type="ARBA" id="ARBA00022692"/>
    </source>
</evidence>
<dbReference type="EC" id="2.4.1.-" evidence="10"/>
<feature type="transmembrane region" description="Helical" evidence="10">
    <location>
        <begin position="366"/>
        <end position="388"/>
    </location>
</feature>
<keyword evidence="5 10" id="KW-0808">Transferase</keyword>
<feature type="transmembrane region" description="Helical" evidence="10">
    <location>
        <begin position="164"/>
        <end position="186"/>
    </location>
</feature>
<comment type="subcellular location">
    <subcellularLocation>
        <location evidence="1 10">Endoplasmic reticulum membrane</location>
        <topology evidence="1 10">Multi-pass membrane protein</topology>
    </subcellularLocation>
</comment>
<dbReference type="PANTHER" id="PTHR12413:SF1">
    <property type="entry name" value="DOLICHYL PYROPHOSPHATE MAN9GLCNAC2 ALPHA-1,3-GLUCOSYLTRANSFERASE"/>
    <property type="match status" value="1"/>
</dbReference>
<keyword evidence="9 10" id="KW-0472">Membrane</keyword>
<dbReference type="InterPro" id="IPR004856">
    <property type="entry name" value="Glyco_trans_ALG6/ALG8"/>
</dbReference>
<feature type="transmembrane region" description="Helical" evidence="10">
    <location>
        <begin position="517"/>
        <end position="534"/>
    </location>
</feature>
<feature type="transmembrane region" description="Helical" evidence="10">
    <location>
        <begin position="257"/>
        <end position="274"/>
    </location>
</feature>
<keyword evidence="7 10" id="KW-0256">Endoplasmic reticulum</keyword>
<evidence type="ECO:0000256" key="7">
    <source>
        <dbReference type="ARBA" id="ARBA00022824"/>
    </source>
</evidence>
<dbReference type="AlphaFoldDB" id="A0AAD4N3E6"/>
<proteinExistence type="inferred from homology"/>
<dbReference type="Pfam" id="PF03155">
    <property type="entry name" value="Alg6_Alg8"/>
    <property type="match status" value="1"/>
</dbReference>
<feature type="transmembrane region" description="Helical" evidence="10">
    <location>
        <begin position="487"/>
        <end position="505"/>
    </location>
</feature>
<evidence type="ECO:0000256" key="4">
    <source>
        <dbReference type="ARBA" id="ARBA00022676"/>
    </source>
</evidence>
<feature type="transmembrane region" description="Helical" evidence="10">
    <location>
        <begin position="458"/>
        <end position="475"/>
    </location>
</feature>
<comment type="caution">
    <text evidence="11">The sequence shown here is derived from an EMBL/GenBank/DDBJ whole genome shotgun (WGS) entry which is preliminary data.</text>
</comment>
<evidence type="ECO:0000256" key="5">
    <source>
        <dbReference type="ARBA" id="ARBA00022679"/>
    </source>
</evidence>
<name>A0AAD4N3E6_9BILA</name>
<dbReference type="PANTHER" id="PTHR12413">
    <property type="entry name" value="DOLICHYL GLYCOSYLTRANSFERASE"/>
    <property type="match status" value="1"/>
</dbReference>
<feature type="transmembrane region" description="Helical" evidence="10">
    <location>
        <begin position="198"/>
        <end position="214"/>
    </location>
</feature>
<evidence type="ECO:0000256" key="2">
    <source>
        <dbReference type="ARBA" id="ARBA00004922"/>
    </source>
</evidence>
<accession>A0AAD4N3E6</accession>
<comment type="similarity">
    <text evidence="3 10">Belongs to the ALG6/ALG8 glucosyltransferase family.</text>
</comment>
<dbReference type="EMBL" id="JAKKPZ010000028">
    <property type="protein sequence ID" value="KAI1709980.1"/>
    <property type="molecule type" value="Genomic_DNA"/>
</dbReference>
<sequence length="553" mass="63534">MPNSSKNRPSKAEVKLKPLSESNFRVAQIPDSSRRAVKDQLHKSVTDSFEYFDALSYKYCEVLAVVIFVVLQCVVSTGHYSGHNTPPMFGDFEAQRHWMEITVHLPPEEWYVNSTKNDLNYWGLDYPPLTAYHSWLLGKISEQLNPTWVALTISRGIEAPHHKLFMRLSVVISMTLLYAPAVLLFMREVAAKLKPVDRFQFLVAALCYPGLIFVDNGHFQYNHIALALFLWSVWHFEKRRYLLGSLLFVLALNFKQMELYHALPIFVFLLSRSVSRRGAILERVTTSLCNLTKLGATVVLPFALLWFPFLISFSDGGIRLNVDLTLKVLRRLFPLSRGVFEDKVANFWCCVSVVFKFKNLYSNETLALISATMVLASVVPSLLILLKYPSDRNFRASLVISSLSFYLFSFQVHEKTILMVAIPALLMLSEMPQAIPWFLSVSMFSMYPLCIKDNMPEILPLFITYHFFSSSIIAVEKSRTNMVISYLRLFNFVIAMLICALLLFATPPARYPHLFDMFNALFSFAHFSMFWLYLNARLIHWNCFKATGKVKVS</sequence>
<evidence type="ECO:0000313" key="11">
    <source>
        <dbReference type="EMBL" id="KAI1709980.1"/>
    </source>
</evidence>
<comment type="pathway">
    <text evidence="2 10">Protein modification; protein glycosylation.</text>
</comment>
<evidence type="ECO:0000256" key="9">
    <source>
        <dbReference type="ARBA" id="ARBA00023136"/>
    </source>
</evidence>
<reference evidence="11" key="1">
    <citation type="submission" date="2022-01" db="EMBL/GenBank/DDBJ databases">
        <title>Genome Sequence Resource for Two Populations of Ditylenchus destructor, the Migratory Endoparasitic Phytonematode.</title>
        <authorList>
            <person name="Zhang H."/>
            <person name="Lin R."/>
            <person name="Xie B."/>
        </authorList>
    </citation>
    <scope>NUCLEOTIDE SEQUENCE</scope>
    <source>
        <strain evidence="11">BazhouSP</strain>
    </source>
</reference>
<evidence type="ECO:0000256" key="8">
    <source>
        <dbReference type="ARBA" id="ARBA00022989"/>
    </source>
</evidence>
<evidence type="ECO:0000256" key="10">
    <source>
        <dbReference type="RuleBase" id="RU363110"/>
    </source>
</evidence>
<protein>
    <recommendedName>
        <fullName evidence="10">Alpha-1,3-glucosyltransferase</fullName>
        <ecNumber evidence="10">2.4.1.-</ecNumber>
    </recommendedName>
</protein>
<evidence type="ECO:0000313" key="12">
    <source>
        <dbReference type="Proteomes" id="UP001201812"/>
    </source>
</evidence>
<keyword evidence="12" id="KW-1185">Reference proteome</keyword>
<feature type="transmembrane region" description="Helical" evidence="10">
    <location>
        <begin position="62"/>
        <end position="82"/>
    </location>
</feature>
<keyword evidence="4 10" id="KW-0328">Glycosyltransferase</keyword>
<dbReference type="Proteomes" id="UP001201812">
    <property type="component" value="Unassembled WGS sequence"/>
</dbReference>
<evidence type="ECO:0000256" key="1">
    <source>
        <dbReference type="ARBA" id="ARBA00004477"/>
    </source>
</evidence>
<keyword evidence="6 10" id="KW-0812">Transmembrane</keyword>
<feature type="transmembrane region" description="Helical" evidence="10">
    <location>
        <begin position="294"/>
        <end position="313"/>
    </location>
</feature>
<dbReference type="GO" id="GO:0005789">
    <property type="term" value="C:endoplasmic reticulum membrane"/>
    <property type="evidence" value="ECO:0007669"/>
    <property type="project" value="UniProtKB-SubCell"/>
</dbReference>
<gene>
    <name evidence="11" type="ORF">DdX_10992</name>
</gene>
<feature type="transmembrane region" description="Helical" evidence="10">
    <location>
        <begin position="417"/>
        <end position="438"/>
    </location>
</feature>
<organism evidence="11 12">
    <name type="scientific">Ditylenchus destructor</name>
    <dbReference type="NCBI Taxonomy" id="166010"/>
    <lineage>
        <taxon>Eukaryota</taxon>
        <taxon>Metazoa</taxon>
        <taxon>Ecdysozoa</taxon>
        <taxon>Nematoda</taxon>
        <taxon>Chromadorea</taxon>
        <taxon>Rhabditida</taxon>
        <taxon>Tylenchina</taxon>
        <taxon>Tylenchomorpha</taxon>
        <taxon>Sphaerularioidea</taxon>
        <taxon>Anguinidae</taxon>
        <taxon>Anguininae</taxon>
        <taxon>Ditylenchus</taxon>
    </lineage>
</organism>
<dbReference type="GO" id="GO:0042281">
    <property type="term" value="F:dolichyl pyrophosphate Man9GlcNAc2 alpha-1,3-glucosyltransferase activity"/>
    <property type="evidence" value="ECO:0007669"/>
    <property type="project" value="TreeGrafter"/>
</dbReference>
<keyword evidence="8 10" id="KW-1133">Transmembrane helix</keyword>